<comment type="caution">
    <text evidence="1">The sequence shown here is derived from an EMBL/GenBank/DDBJ whole genome shotgun (WGS) entry which is preliminary data.</text>
</comment>
<dbReference type="EMBL" id="CAKOFQ010008031">
    <property type="protein sequence ID" value="CAH2011060.1"/>
    <property type="molecule type" value="Genomic_DNA"/>
</dbReference>
<evidence type="ECO:0000313" key="2">
    <source>
        <dbReference type="Proteomes" id="UP001152888"/>
    </source>
</evidence>
<keyword evidence="2" id="KW-1185">Reference proteome</keyword>
<gene>
    <name evidence="1" type="ORF">ACAOBT_LOCUS31931</name>
</gene>
<name>A0A9P0MEI0_ACAOB</name>
<organism evidence="1 2">
    <name type="scientific">Acanthoscelides obtectus</name>
    <name type="common">Bean weevil</name>
    <name type="synonym">Bruchus obtectus</name>
    <dbReference type="NCBI Taxonomy" id="200917"/>
    <lineage>
        <taxon>Eukaryota</taxon>
        <taxon>Metazoa</taxon>
        <taxon>Ecdysozoa</taxon>
        <taxon>Arthropoda</taxon>
        <taxon>Hexapoda</taxon>
        <taxon>Insecta</taxon>
        <taxon>Pterygota</taxon>
        <taxon>Neoptera</taxon>
        <taxon>Endopterygota</taxon>
        <taxon>Coleoptera</taxon>
        <taxon>Polyphaga</taxon>
        <taxon>Cucujiformia</taxon>
        <taxon>Chrysomeloidea</taxon>
        <taxon>Chrysomelidae</taxon>
        <taxon>Bruchinae</taxon>
        <taxon>Bruchini</taxon>
        <taxon>Acanthoscelides</taxon>
    </lineage>
</organism>
<dbReference type="AlphaFoldDB" id="A0A9P0MEI0"/>
<proteinExistence type="predicted"/>
<reference evidence="1" key="1">
    <citation type="submission" date="2022-03" db="EMBL/GenBank/DDBJ databases">
        <authorList>
            <person name="Sayadi A."/>
        </authorList>
    </citation>
    <scope>NUCLEOTIDE SEQUENCE</scope>
</reference>
<accession>A0A9P0MEI0</accession>
<dbReference type="OrthoDB" id="6614360at2759"/>
<sequence length="22" mass="2612">MLAYIGVVVMILCMEIYLMFQM</sequence>
<protein>
    <submittedName>
        <fullName evidence="1">Uncharacterized protein</fullName>
    </submittedName>
</protein>
<evidence type="ECO:0000313" key="1">
    <source>
        <dbReference type="EMBL" id="CAH2011060.1"/>
    </source>
</evidence>
<dbReference type="Proteomes" id="UP001152888">
    <property type="component" value="Unassembled WGS sequence"/>
</dbReference>